<dbReference type="Gene3D" id="1.10.10.10">
    <property type="entry name" value="Winged helix-like DNA-binding domain superfamily/Winged helix DNA-binding domain"/>
    <property type="match status" value="1"/>
</dbReference>
<dbReference type="RefSeq" id="WP_091239689.1">
    <property type="nucleotide sequence ID" value="NZ_FNIR01000002.1"/>
</dbReference>
<feature type="region of interest" description="Disordered" evidence="7">
    <location>
        <begin position="1"/>
        <end position="20"/>
    </location>
</feature>
<evidence type="ECO:0000259" key="8">
    <source>
        <dbReference type="PROSITE" id="PS51755"/>
    </source>
</evidence>
<dbReference type="PANTHER" id="PTHR48111:SF1">
    <property type="entry name" value="TWO-COMPONENT RESPONSE REGULATOR ORR33"/>
    <property type="match status" value="1"/>
</dbReference>
<evidence type="ECO:0000256" key="2">
    <source>
        <dbReference type="ARBA" id="ARBA00023012"/>
    </source>
</evidence>
<evidence type="ECO:0000256" key="4">
    <source>
        <dbReference type="ARBA" id="ARBA00023125"/>
    </source>
</evidence>
<protein>
    <submittedName>
        <fullName evidence="9">Transcriptional regulatory protein, C terminal</fullName>
    </submittedName>
</protein>
<feature type="domain" description="OmpR/PhoB-type" evidence="8">
    <location>
        <begin position="61"/>
        <end position="157"/>
    </location>
</feature>
<evidence type="ECO:0000256" key="7">
    <source>
        <dbReference type="SAM" id="MobiDB-lite"/>
    </source>
</evidence>
<keyword evidence="2" id="KW-0902">Two-component regulatory system</keyword>
<dbReference type="InterPro" id="IPR001867">
    <property type="entry name" value="OmpR/PhoB-type_DNA-bd"/>
</dbReference>
<dbReference type="GO" id="GO:0006355">
    <property type="term" value="P:regulation of DNA-templated transcription"/>
    <property type="evidence" value="ECO:0007669"/>
    <property type="project" value="InterPro"/>
</dbReference>
<dbReference type="GO" id="GO:0032993">
    <property type="term" value="C:protein-DNA complex"/>
    <property type="evidence" value="ECO:0007669"/>
    <property type="project" value="TreeGrafter"/>
</dbReference>
<keyword evidence="5" id="KW-0804">Transcription</keyword>
<dbReference type="InterPro" id="IPR036388">
    <property type="entry name" value="WH-like_DNA-bd_sf"/>
</dbReference>
<dbReference type="PANTHER" id="PTHR48111">
    <property type="entry name" value="REGULATOR OF RPOS"/>
    <property type="match status" value="1"/>
</dbReference>
<evidence type="ECO:0000256" key="3">
    <source>
        <dbReference type="ARBA" id="ARBA00023015"/>
    </source>
</evidence>
<dbReference type="SUPFAM" id="SSF46894">
    <property type="entry name" value="C-terminal effector domain of the bipartite response regulators"/>
    <property type="match status" value="1"/>
</dbReference>
<proteinExistence type="predicted"/>
<dbReference type="InterPro" id="IPR016032">
    <property type="entry name" value="Sig_transdc_resp-reg_C-effctor"/>
</dbReference>
<dbReference type="InterPro" id="IPR039420">
    <property type="entry name" value="WalR-like"/>
</dbReference>
<evidence type="ECO:0000256" key="1">
    <source>
        <dbReference type="ARBA" id="ARBA00022553"/>
    </source>
</evidence>
<dbReference type="Proteomes" id="UP000199088">
    <property type="component" value="Unassembled WGS sequence"/>
</dbReference>
<accession>A0A1H0E602</accession>
<keyword evidence="4 6" id="KW-0238">DNA-binding</keyword>
<name>A0A1H0E602_9ACTN</name>
<dbReference type="SMART" id="SM00862">
    <property type="entry name" value="Trans_reg_C"/>
    <property type="match status" value="1"/>
</dbReference>
<keyword evidence="3" id="KW-0805">Transcription regulation</keyword>
<dbReference type="Pfam" id="PF00486">
    <property type="entry name" value="Trans_reg_C"/>
    <property type="match status" value="1"/>
</dbReference>
<feature type="DNA-binding region" description="OmpR/PhoB-type" evidence="6">
    <location>
        <begin position="61"/>
        <end position="157"/>
    </location>
</feature>
<dbReference type="PROSITE" id="PS51755">
    <property type="entry name" value="OMPR_PHOB"/>
    <property type="match status" value="1"/>
</dbReference>
<dbReference type="AlphaFoldDB" id="A0A1H0E602"/>
<sequence length="158" mass="16731">MSAALSSPVPAPRLQVVPPPSSAPVALLVLTEDGRLLPPTPDQLAPLAALLDRATARTPDSDAVELGDLAVHPASHVATLAGRRLPLTVREFEVLADLARARGRTRSREQVLAAVWGTDDDRGRRSVDVHVARLRAKLGPAAGQLVTVRGRGYRLDPA</sequence>
<dbReference type="GO" id="GO:0005829">
    <property type="term" value="C:cytosol"/>
    <property type="evidence" value="ECO:0007669"/>
    <property type="project" value="TreeGrafter"/>
</dbReference>
<evidence type="ECO:0000256" key="5">
    <source>
        <dbReference type="ARBA" id="ARBA00023163"/>
    </source>
</evidence>
<gene>
    <name evidence="9" type="ORF">SAMN05660199_00658</name>
</gene>
<evidence type="ECO:0000256" key="6">
    <source>
        <dbReference type="PROSITE-ProRule" id="PRU01091"/>
    </source>
</evidence>
<evidence type="ECO:0000313" key="10">
    <source>
        <dbReference type="Proteomes" id="UP000199088"/>
    </source>
</evidence>
<organism evidence="9 10">
    <name type="scientific">Klenkia soli</name>
    <dbReference type="NCBI Taxonomy" id="1052260"/>
    <lineage>
        <taxon>Bacteria</taxon>
        <taxon>Bacillati</taxon>
        <taxon>Actinomycetota</taxon>
        <taxon>Actinomycetes</taxon>
        <taxon>Geodermatophilales</taxon>
        <taxon>Geodermatophilaceae</taxon>
        <taxon>Klenkia</taxon>
    </lineage>
</organism>
<dbReference type="GO" id="GO:0000156">
    <property type="term" value="F:phosphorelay response regulator activity"/>
    <property type="evidence" value="ECO:0007669"/>
    <property type="project" value="TreeGrafter"/>
</dbReference>
<dbReference type="EMBL" id="FNIR01000002">
    <property type="protein sequence ID" value="SDN77802.1"/>
    <property type="molecule type" value="Genomic_DNA"/>
</dbReference>
<keyword evidence="1" id="KW-0597">Phosphoprotein</keyword>
<keyword evidence="10" id="KW-1185">Reference proteome</keyword>
<dbReference type="OrthoDB" id="8927943at2"/>
<reference evidence="10" key="1">
    <citation type="submission" date="2016-10" db="EMBL/GenBank/DDBJ databases">
        <authorList>
            <person name="Varghese N."/>
            <person name="Submissions S."/>
        </authorList>
    </citation>
    <scope>NUCLEOTIDE SEQUENCE [LARGE SCALE GENOMIC DNA]</scope>
    <source>
        <strain evidence="10">DSM 45843</strain>
    </source>
</reference>
<dbReference type="STRING" id="1052260.SAMN05660199_00658"/>
<evidence type="ECO:0000313" key="9">
    <source>
        <dbReference type="EMBL" id="SDN77802.1"/>
    </source>
</evidence>
<dbReference type="CDD" id="cd00383">
    <property type="entry name" value="trans_reg_C"/>
    <property type="match status" value="1"/>
</dbReference>
<dbReference type="GO" id="GO:0000976">
    <property type="term" value="F:transcription cis-regulatory region binding"/>
    <property type="evidence" value="ECO:0007669"/>
    <property type="project" value="TreeGrafter"/>
</dbReference>